<gene>
    <name evidence="3" type="ORF">PCOR1329_LOCUS9566</name>
</gene>
<dbReference type="PROSITE" id="PS50003">
    <property type="entry name" value="PH_DOMAIN"/>
    <property type="match status" value="2"/>
</dbReference>
<proteinExistence type="predicted"/>
<feature type="compositionally biased region" description="Low complexity" evidence="1">
    <location>
        <begin position="675"/>
        <end position="691"/>
    </location>
</feature>
<feature type="domain" description="PH" evidence="2">
    <location>
        <begin position="156"/>
        <end position="250"/>
    </location>
</feature>
<evidence type="ECO:0000259" key="2">
    <source>
        <dbReference type="PROSITE" id="PS50003"/>
    </source>
</evidence>
<feature type="region of interest" description="Disordered" evidence="1">
    <location>
        <begin position="284"/>
        <end position="373"/>
    </location>
</feature>
<dbReference type="SUPFAM" id="SSF50729">
    <property type="entry name" value="PH domain-like"/>
    <property type="match status" value="3"/>
</dbReference>
<dbReference type="Proteomes" id="UP001189429">
    <property type="component" value="Unassembled WGS sequence"/>
</dbReference>
<feature type="region of interest" description="Disordered" evidence="1">
    <location>
        <begin position="639"/>
        <end position="730"/>
    </location>
</feature>
<comment type="caution">
    <text evidence="3">The sequence shown here is derived from an EMBL/GenBank/DDBJ whole genome shotgun (WGS) entry which is preliminary data.</text>
</comment>
<dbReference type="InterPro" id="IPR011993">
    <property type="entry name" value="PH-like_dom_sf"/>
</dbReference>
<dbReference type="CDD" id="cd00821">
    <property type="entry name" value="PH"/>
    <property type="match status" value="1"/>
</dbReference>
<evidence type="ECO:0000256" key="1">
    <source>
        <dbReference type="SAM" id="MobiDB-lite"/>
    </source>
</evidence>
<reference evidence="3" key="1">
    <citation type="submission" date="2023-10" db="EMBL/GenBank/DDBJ databases">
        <authorList>
            <person name="Chen Y."/>
            <person name="Shah S."/>
            <person name="Dougan E. K."/>
            <person name="Thang M."/>
            <person name="Chan C."/>
        </authorList>
    </citation>
    <scope>NUCLEOTIDE SEQUENCE [LARGE SCALE GENOMIC DNA]</scope>
</reference>
<dbReference type="EMBL" id="CAUYUJ010002669">
    <property type="protein sequence ID" value="CAK0801838.1"/>
    <property type="molecule type" value="Genomic_DNA"/>
</dbReference>
<dbReference type="SMART" id="SM00233">
    <property type="entry name" value="PH"/>
    <property type="match status" value="4"/>
</dbReference>
<feature type="compositionally biased region" description="Low complexity" evidence="1">
    <location>
        <begin position="639"/>
        <end position="655"/>
    </location>
</feature>
<keyword evidence="4" id="KW-1185">Reference proteome</keyword>
<feature type="compositionally biased region" description="Low complexity" evidence="1">
    <location>
        <begin position="325"/>
        <end position="341"/>
    </location>
</feature>
<evidence type="ECO:0000313" key="3">
    <source>
        <dbReference type="EMBL" id="CAK0801838.1"/>
    </source>
</evidence>
<evidence type="ECO:0000313" key="4">
    <source>
        <dbReference type="Proteomes" id="UP001189429"/>
    </source>
</evidence>
<feature type="domain" description="PH" evidence="2">
    <location>
        <begin position="540"/>
        <end position="633"/>
    </location>
</feature>
<name>A0ABN9Q7S6_9DINO</name>
<dbReference type="InterPro" id="IPR001849">
    <property type="entry name" value="PH_domain"/>
</dbReference>
<feature type="region of interest" description="Disordered" evidence="1">
    <location>
        <begin position="112"/>
        <end position="141"/>
    </location>
</feature>
<feature type="compositionally biased region" description="Low complexity" evidence="1">
    <location>
        <begin position="284"/>
        <end position="307"/>
    </location>
</feature>
<sequence>MALPVARPLHKGTLNIFKKSGAEPRYMVLWRDVLEYYYREEDFQGGKECRGCLLFSDVVGIEISADGHLVFAVKPALGRPMALGHLPGDGWDPWISALRDVGVPGAAALPDAGERRARAAEPGAAEEPKLEPGSAEQGTEVAELEVAEPEGECAADCLCQGPLRYEKKGASVLKHFVLTSSSLSFYDSEEHFAWGDEPRGRIELDDIDRLEATDKGFKLRISSLGRDMSIACDCERQLARWTEQLRLLLAARLGGRFMLSAGPAAAALGAAAAAAEVPHRGVAAAAKGPSGAGGATAARARTRSASACQPATPRPDTICRARSRSVTPTPGGTPSSPAVGVRRGGGQASTARGRVAAAREGHGRVSASSQANQQGLAWAAPDWAASARAGQLSGGRAGQQRCQARECSEDTPRSVALQAPICQGPFRLGTQGSMGQSTPVRVLGTKHVVLRGGLIEYFPSEEAADLGTDPEGRIPLSEVVDVEVLDDGFVFNRNDQSRLHMRMVDHGGGPYSGMEEWEHALGRLGDEPNACAASARFARPCVCSGILLRVSGKFVEPKFFVFYDSTIDCYDSLSGFEQGGSCQERIRVSDVTEAQVQGQSFRLVLASGRVLELRPQGEDQRDGWAAAFRRLFGEAGHAAVAGGRGSPPRARAAARPRPPVLGSAVDSPPSTALHSSSIAGSASSSRPRSPSTEGAHRPGALSPTARQLSPTSRGRPAGRGRDVPGREFLLISSPPERRVFRCASAMRPRPGPRALLKKAERPVTGKITDTARRGFVGRSAL</sequence>
<accession>A0ABN9Q7S6</accession>
<protein>
    <recommendedName>
        <fullName evidence="2">PH domain-containing protein</fullName>
    </recommendedName>
</protein>
<organism evidence="3 4">
    <name type="scientific">Prorocentrum cordatum</name>
    <dbReference type="NCBI Taxonomy" id="2364126"/>
    <lineage>
        <taxon>Eukaryota</taxon>
        <taxon>Sar</taxon>
        <taxon>Alveolata</taxon>
        <taxon>Dinophyceae</taxon>
        <taxon>Prorocentrales</taxon>
        <taxon>Prorocentraceae</taxon>
        <taxon>Prorocentrum</taxon>
    </lineage>
</organism>
<dbReference type="Gene3D" id="2.30.29.30">
    <property type="entry name" value="Pleckstrin-homology domain (PH domain)/Phosphotyrosine-binding domain (PTB)"/>
    <property type="match status" value="1"/>
</dbReference>